<comment type="caution">
    <text evidence="1">The sequence shown here is derived from an EMBL/GenBank/DDBJ whole genome shotgun (WGS) entry which is preliminary data.</text>
</comment>
<evidence type="ECO:0000313" key="2">
    <source>
        <dbReference type="Proteomes" id="UP000821845"/>
    </source>
</evidence>
<dbReference type="EMBL" id="CM023482">
    <property type="protein sequence ID" value="KAH6937549.1"/>
    <property type="molecule type" value="Genomic_DNA"/>
</dbReference>
<accession>A0ACB7SUU2</accession>
<gene>
    <name evidence="1" type="ORF">HPB50_001702</name>
</gene>
<proteinExistence type="predicted"/>
<organism evidence="1 2">
    <name type="scientific">Hyalomma asiaticum</name>
    <name type="common">Tick</name>
    <dbReference type="NCBI Taxonomy" id="266040"/>
    <lineage>
        <taxon>Eukaryota</taxon>
        <taxon>Metazoa</taxon>
        <taxon>Ecdysozoa</taxon>
        <taxon>Arthropoda</taxon>
        <taxon>Chelicerata</taxon>
        <taxon>Arachnida</taxon>
        <taxon>Acari</taxon>
        <taxon>Parasitiformes</taxon>
        <taxon>Ixodida</taxon>
        <taxon>Ixodoidea</taxon>
        <taxon>Ixodidae</taxon>
        <taxon>Hyalomminae</taxon>
        <taxon>Hyalomma</taxon>
    </lineage>
</organism>
<keyword evidence="2" id="KW-1185">Reference proteome</keyword>
<protein>
    <submittedName>
        <fullName evidence="1">Uncharacterized protein</fullName>
    </submittedName>
</protein>
<reference evidence="1" key="1">
    <citation type="submission" date="2020-05" db="EMBL/GenBank/DDBJ databases">
        <title>Large-scale comparative analyses of tick genomes elucidate their genetic diversity and vector capacities.</title>
        <authorList>
            <person name="Jia N."/>
            <person name="Wang J."/>
            <person name="Shi W."/>
            <person name="Du L."/>
            <person name="Sun Y."/>
            <person name="Zhan W."/>
            <person name="Jiang J."/>
            <person name="Wang Q."/>
            <person name="Zhang B."/>
            <person name="Ji P."/>
            <person name="Sakyi L.B."/>
            <person name="Cui X."/>
            <person name="Yuan T."/>
            <person name="Jiang B."/>
            <person name="Yang W."/>
            <person name="Lam T.T.-Y."/>
            <person name="Chang Q."/>
            <person name="Ding S."/>
            <person name="Wang X."/>
            <person name="Zhu J."/>
            <person name="Ruan X."/>
            <person name="Zhao L."/>
            <person name="Wei J."/>
            <person name="Que T."/>
            <person name="Du C."/>
            <person name="Cheng J."/>
            <person name="Dai P."/>
            <person name="Han X."/>
            <person name="Huang E."/>
            <person name="Gao Y."/>
            <person name="Liu J."/>
            <person name="Shao H."/>
            <person name="Ye R."/>
            <person name="Li L."/>
            <person name="Wei W."/>
            <person name="Wang X."/>
            <person name="Wang C."/>
            <person name="Yang T."/>
            <person name="Huo Q."/>
            <person name="Li W."/>
            <person name="Guo W."/>
            <person name="Chen H."/>
            <person name="Zhou L."/>
            <person name="Ni X."/>
            <person name="Tian J."/>
            <person name="Zhou Y."/>
            <person name="Sheng Y."/>
            <person name="Liu T."/>
            <person name="Pan Y."/>
            <person name="Xia L."/>
            <person name="Li J."/>
            <person name="Zhao F."/>
            <person name="Cao W."/>
        </authorList>
    </citation>
    <scope>NUCLEOTIDE SEQUENCE</scope>
    <source>
        <strain evidence="1">Hyas-2018</strain>
    </source>
</reference>
<name>A0ACB7SUU2_HYAAI</name>
<sequence length="548" mass="62698">MRHRWCRMFLGLICVNFFSVFIMWIYLDSKCPCYEASREGGGGGVKAFGETARASRQRQAFAAPQDDHDFGAGGALKMRNAAPLDDIYDLPNSLVTLVLREFEFYEHDLVETVRSFHTVFPRMPIVLFADDVPYPPLRFPRDEFGPNVTVIPLVRGPDSYANTTRLENYVKTDLVLFVPDSVRMTQPAIVTTMIKRIFKNPRHMVAVRIGGEMRRCLNLDVNLREWTLVYRKASRTAESQCDAFGGRHLLMVKSELVLSLSEPLARPFPEALYIQTALRDVKIEIVDSLVAQNGRTLFTTEHNREKLRTATTSRRTQLYANFGVKKVHQPGGEVTWHGCKRETPRCFGTVVDETPDYLYKGRWTPPCCLENLRRTARHVFAILERCKTRYWLEGGSLLGAARNHDIIPWDYDIDIGVYSDDVQRCEWLRNSQKGSVIDADGYVWEKATEGDFVRVQYSSINRVHVDIFPFYSRNGVMTKDTWFKNHPQDREFPEHFLKPLSSILFVGVFASAPNNITQFLELKFGKGVVGKPQYPNPALLAYPKNASA</sequence>
<dbReference type="Proteomes" id="UP000821845">
    <property type="component" value="Chromosome 2"/>
</dbReference>
<evidence type="ECO:0000313" key="1">
    <source>
        <dbReference type="EMBL" id="KAH6937549.1"/>
    </source>
</evidence>